<evidence type="ECO:0000313" key="4">
    <source>
        <dbReference type="EMBL" id="CBL17154.1"/>
    </source>
</evidence>
<dbReference type="InterPro" id="IPR029052">
    <property type="entry name" value="Metallo-depent_PP-like"/>
</dbReference>
<evidence type="ECO:0000256" key="2">
    <source>
        <dbReference type="RuleBase" id="RU362039"/>
    </source>
</evidence>
<dbReference type="EC" id="3.1.4.-" evidence="2"/>
<evidence type="ECO:0000313" key="5">
    <source>
        <dbReference type="Proteomes" id="UP000007054"/>
    </source>
</evidence>
<proteinExistence type="inferred from homology"/>
<feature type="domain" description="Calcineurin-like phosphoesterase" evidence="3">
    <location>
        <begin position="1"/>
        <end position="151"/>
    </location>
</feature>
<dbReference type="InterPro" id="IPR024654">
    <property type="entry name" value="Calcineurin-like_PHP_lpxH"/>
</dbReference>
<sequence length="165" mass="18483">MRLIVLSDSHRNYDALRRVFCRHMDADLFIHLGDGEEELDLLLTQFPDLSARTWHVKGNCDYDSMSLPVLTLGLEHSHRLVATHGHNYGVNSSLEHLKALARQNDADLALFGHTHVRCARYEDGLYLLNPGSVSCPRDGMPPSYGIVDVTEQGILTNIVPVTPRP</sequence>
<dbReference type="Proteomes" id="UP000007054">
    <property type="component" value="Chromosome"/>
</dbReference>
<evidence type="ECO:0000259" key="3">
    <source>
        <dbReference type="Pfam" id="PF12850"/>
    </source>
</evidence>
<dbReference type="PATRIC" id="fig|213810.4.peg.889"/>
<dbReference type="Gene3D" id="3.60.21.10">
    <property type="match status" value="1"/>
</dbReference>
<dbReference type="GO" id="GO:0016787">
    <property type="term" value="F:hydrolase activity"/>
    <property type="evidence" value="ECO:0007669"/>
    <property type="project" value="UniProtKB-UniRule"/>
</dbReference>
<evidence type="ECO:0000256" key="1">
    <source>
        <dbReference type="ARBA" id="ARBA00008950"/>
    </source>
</evidence>
<dbReference type="GeneID" id="83155745"/>
<dbReference type="BioCyc" id="RCHA213810:RUM_RS04745-MONOMER"/>
<dbReference type="HOGENOM" id="CLU_063749_2_0_9"/>
<dbReference type="NCBIfam" id="TIGR00040">
    <property type="entry name" value="yfcE"/>
    <property type="match status" value="1"/>
</dbReference>
<gene>
    <name evidence="4" type="ordered locus">RUM_09870</name>
</gene>
<comment type="cofactor">
    <cofactor evidence="2">
        <name>a divalent metal cation</name>
        <dbReference type="ChEBI" id="CHEBI:60240"/>
    </cofactor>
</comment>
<reference evidence="4" key="1">
    <citation type="submission" date="2010-03" db="EMBL/GenBank/DDBJ databases">
        <title>The genome sequence of Ruminococcus sp. 18P13.</title>
        <authorList>
            <consortium name="metaHIT consortium -- http://www.metahit.eu/"/>
            <person name="Pajon A."/>
            <person name="Turner K."/>
            <person name="Parkhill J."/>
            <person name="Bernalier A."/>
        </authorList>
    </citation>
    <scope>NUCLEOTIDE SEQUENCE [LARGE SCALE GENOMIC DNA]</scope>
    <source>
        <strain evidence="4">Type strain: 18P13</strain>
    </source>
</reference>
<name>D4LC09_RUMC1</name>
<accession>D4LC09</accession>
<dbReference type="SUPFAM" id="SSF56300">
    <property type="entry name" value="Metallo-dependent phosphatases"/>
    <property type="match status" value="1"/>
</dbReference>
<dbReference type="KEGG" id="rch:RUM_09870"/>
<organism evidence="4 5">
    <name type="scientific">Ruminococcus champanellensis (strain DSM 18848 / JCM 17042 / KCTC 15320 / 18P13)</name>
    <dbReference type="NCBI Taxonomy" id="213810"/>
    <lineage>
        <taxon>Bacteria</taxon>
        <taxon>Bacillati</taxon>
        <taxon>Bacillota</taxon>
        <taxon>Clostridia</taxon>
        <taxon>Eubacteriales</taxon>
        <taxon>Oscillospiraceae</taxon>
        <taxon>Ruminococcus</taxon>
    </lineage>
</organism>
<dbReference type="RefSeq" id="WP_015558061.1">
    <property type="nucleotide sequence ID" value="NC_021039.1"/>
</dbReference>
<dbReference type="AlphaFoldDB" id="D4LC09"/>
<dbReference type="EMBL" id="FP929052">
    <property type="protein sequence ID" value="CBL17154.1"/>
    <property type="molecule type" value="Genomic_DNA"/>
</dbReference>
<dbReference type="GO" id="GO:0046872">
    <property type="term" value="F:metal ion binding"/>
    <property type="evidence" value="ECO:0007669"/>
    <property type="project" value="UniProtKB-KW"/>
</dbReference>
<keyword evidence="5" id="KW-1185">Reference proteome</keyword>
<dbReference type="STRING" id="213810.RUM_09870"/>
<comment type="similarity">
    <text evidence="1 2">Belongs to the metallophosphoesterase superfamily. YfcE family.</text>
</comment>
<reference evidence="4" key="2">
    <citation type="submission" date="2010-03" db="EMBL/GenBank/DDBJ databases">
        <authorList>
            <person name="Pajon A."/>
        </authorList>
    </citation>
    <scope>NUCLEOTIDE SEQUENCE</scope>
    <source>
        <strain evidence="4">Type strain: 18P13</strain>
    </source>
</reference>
<dbReference type="InterPro" id="IPR000979">
    <property type="entry name" value="Phosphodiesterase_MJ0936/Vps29"/>
</dbReference>
<dbReference type="PANTHER" id="PTHR11124">
    <property type="entry name" value="VACUOLAR SORTING PROTEIN VPS29"/>
    <property type="match status" value="1"/>
</dbReference>
<dbReference type="Pfam" id="PF12850">
    <property type="entry name" value="Metallophos_2"/>
    <property type="match status" value="1"/>
</dbReference>
<keyword evidence="2" id="KW-0479">Metal-binding</keyword>
<protein>
    <recommendedName>
        <fullName evidence="2">Phosphoesterase</fullName>
        <ecNumber evidence="2">3.1.4.-</ecNumber>
    </recommendedName>
</protein>